<dbReference type="EMBL" id="LAZR01034989">
    <property type="protein sequence ID" value="KKL28736.1"/>
    <property type="molecule type" value="Genomic_DNA"/>
</dbReference>
<name>A0A0F9EFY3_9ZZZZ</name>
<feature type="non-terminal residue" evidence="1">
    <location>
        <position position="131"/>
    </location>
</feature>
<dbReference type="AlphaFoldDB" id="A0A0F9EFY3"/>
<evidence type="ECO:0000313" key="1">
    <source>
        <dbReference type="EMBL" id="KKL28736.1"/>
    </source>
</evidence>
<gene>
    <name evidence="1" type="ORF">LCGC14_2372170</name>
</gene>
<reference evidence="1" key="1">
    <citation type="journal article" date="2015" name="Nature">
        <title>Complex archaea that bridge the gap between prokaryotes and eukaryotes.</title>
        <authorList>
            <person name="Spang A."/>
            <person name="Saw J.H."/>
            <person name="Jorgensen S.L."/>
            <person name="Zaremba-Niedzwiedzka K."/>
            <person name="Martijn J."/>
            <person name="Lind A.E."/>
            <person name="van Eijk R."/>
            <person name="Schleper C."/>
            <person name="Guy L."/>
            <person name="Ettema T.J."/>
        </authorList>
    </citation>
    <scope>NUCLEOTIDE SEQUENCE</scope>
</reference>
<protein>
    <submittedName>
        <fullName evidence="1">Uncharacterized protein</fullName>
    </submittedName>
</protein>
<sequence length="131" mass="14809">MTFLLKPVFDTFSDIYHGTIDIDWINQVTSSLRGVNQSNEDAIALNLIDATIRENILRILNISDKEANDQDKVDEKYTFLVSSLKEKKNSLSPLLGVSIQQIIDNANIAYTTLKKTNTEVTMKPVSQNIYN</sequence>
<comment type="caution">
    <text evidence="1">The sequence shown here is derived from an EMBL/GenBank/DDBJ whole genome shotgun (WGS) entry which is preliminary data.</text>
</comment>
<organism evidence="1">
    <name type="scientific">marine sediment metagenome</name>
    <dbReference type="NCBI Taxonomy" id="412755"/>
    <lineage>
        <taxon>unclassified sequences</taxon>
        <taxon>metagenomes</taxon>
        <taxon>ecological metagenomes</taxon>
    </lineage>
</organism>
<proteinExistence type="predicted"/>
<accession>A0A0F9EFY3</accession>